<dbReference type="AlphaFoldDB" id="A0A5C5VRU2"/>
<proteinExistence type="predicted"/>
<dbReference type="Proteomes" id="UP000318995">
    <property type="component" value="Unassembled WGS sequence"/>
</dbReference>
<dbReference type="RefSeq" id="WP_146575280.1">
    <property type="nucleotide sequence ID" value="NZ_SJPH01000009.1"/>
</dbReference>
<dbReference type="OrthoDB" id="10003406at2"/>
<keyword evidence="2" id="KW-1185">Reference proteome</keyword>
<dbReference type="EMBL" id="SJPH01000009">
    <property type="protein sequence ID" value="TWT41364.1"/>
    <property type="molecule type" value="Genomic_DNA"/>
</dbReference>
<organism evidence="1 2">
    <name type="scientific">Botrimarina hoheduenensis</name>
    <dbReference type="NCBI Taxonomy" id="2528000"/>
    <lineage>
        <taxon>Bacteria</taxon>
        <taxon>Pseudomonadati</taxon>
        <taxon>Planctomycetota</taxon>
        <taxon>Planctomycetia</taxon>
        <taxon>Pirellulales</taxon>
        <taxon>Lacipirellulaceae</taxon>
        <taxon>Botrimarina</taxon>
    </lineage>
</organism>
<sequence>MTNSTNPVHADRADELRLWSDKLDRVADRFTERLDYDRYTGLTEQACELRAVAELLSSPNRFAHVAQLIELAQEHLRSIEQTYGKENRDD</sequence>
<accession>A0A5C5VRU2</accession>
<gene>
    <name evidence="1" type="ORF">Pla111_30780</name>
</gene>
<reference evidence="1 2" key="1">
    <citation type="submission" date="2019-02" db="EMBL/GenBank/DDBJ databases">
        <title>Deep-cultivation of Planctomycetes and their phenomic and genomic characterization uncovers novel biology.</title>
        <authorList>
            <person name="Wiegand S."/>
            <person name="Jogler M."/>
            <person name="Boedeker C."/>
            <person name="Pinto D."/>
            <person name="Vollmers J."/>
            <person name="Rivas-Marin E."/>
            <person name="Kohn T."/>
            <person name="Peeters S.H."/>
            <person name="Heuer A."/>
            <person name="Rast P."/>
            <person name="Oberbeckmann S."/>
            <person name="Bunk B."/>
            <person name="Jeske O."/>
            <person name="Meyerdierks A."/>
            <person name="Storesund J.E."/>
            <person name="Kallscheuer N."/>
            <person name="Luecker S."/>
            <person name="Lage O.M."/>
            <person name="Pohl T."/>
            <person name="Merkel B.J."/>
            <person name="Hornburger P."/>
            <person name="Mueller R.-W."/>
            <person name="Bruemmer F."/>
            <person name="Labrenz M."/>
            <person name="Spormann A.M."/>
            <person name="Op Den Camp H."/>
            <person name="Overmann J."/>
            <person name="Amann R."/>
            <person name="Jetten M.S.M."/>
            <person name="Mascher T."/>
            <person name="Medema M.H."/>
            <person name="Devos D.P."/>
            <person name="Kaster A.-K."/>
            <person name="Ovreas L."/>
            <person name="Rohde M."/>
            <person name="Galperin M.Y."/>
            <person name="Jogler C."/>
        </authorList>
    </citation>
    <scope>NUCLEOTIDE SEQUENCE [LARGE SCALE GENOMIC DNA]</scope>
    <source>
        <strain evidence="1 2">Pla111</strain>
    </source>
</reference>
<name>A0A5C5VRU2_9BACT</name>
<evidence type="ECO:0000313" key="2">
    <source>
        <dbReference type="Proteomes" id="UP000318995"/>
    </source>
</evidence>
<protein>
    <submittedName>
        <fullName evidence="1">Uncharacterized protein</fullName>
    </submittedName>
</protein>
<comment type="caution">
    <text evidence="1">The sequence shown here is derived from an EMBL/GenBank/DDBJ whole genome shotgun (WGS) entry which is preliminary data.</text>
</comment>
<evidence type="ECO:0000313" key="1">
    <source>
        <dbReference type="EMBL" id="TWT41364.1"/>
    </source>
</evidence>